<accession>A0A9P8XZ89</accession>
<feature type="compositionally biased region" description="Low complexity" evidence="5">
    <location>
        <begin position="1779"/>
        <end position="1791"/>
    </location>
</feature>
<evidence type="ECO:0000313" key="11">
    <source>
        <dbReference type="Proteomes" id="UP000756346"/>
    </source>
</evidence>
<dbReference type="RefSeq" id="XP_046007479.1">
    <property type="nucleotide sequence ID" value="XM_046159513.1"/>
</dbReference>
<dbReference type="InterPro" id="IPR026847">
    <property type="entry name" value="VPS13"/>
</dbReference>
<dbReference type="InterPro" id="IPR056747">
    <property type="entry name" value="VPS13-like_M"/>
</dbReference>
<dbReference type="GO" id="GO:0007005">
    <property type="term" value="P:mitochondrion organization"/>
    <property type="evidence" value="ECO:0007669"/>
    <property type="project" value="TreeGrafter"/>
</dbReference>
<comment type="caution">
    <text evidence="10">The sequence shown here is derived from an EMBL/GenBank/DDBJ whole genome shotgun (WGS) entry which is preliminary data.</text>
</comment>
<evidence type="ECO:0000313" key="10">
    <source>
        <dbReference type="EMBL" id="KAH7021278.1"/>
    </source>
</evidence>
<feature type="domain" description="Intermembrane lipid transfer protein VPS13-like C-terminal" evidence="9">
    <location>
        <begin position="3081"/>
        <end position="3185"/>
    </location>
</feature>
<gene>
    <name evidence="10" type="ORF">B0I36DRAFT_367698</name>
</gene>
<dbReference type="OrthoDB" id="428159at2759"/>
<dbReference type="Pfam" id="PF25037">
    <property type="entry name" value="VPS13_C"/>
    <property type="match status" value="1"/>
</dbReference>
<reference evidence="10" key="1">
    <citation type="journal article" date="2021" name="Nat. Commun.">
        <title>Genetic determinants of endophytism in the Arabidopsis root mycobiome.</title>
        <authorList>
            <person name="Mesny F."/>
            <person name="Miyauchi S."/>
            <person name="Thiergart T."/>
            <person name="Pickel B."/>
            <person name="Atanasova L."/>
            <person name="Karlsson M."/>
            <person name="Huettel B."/>
            <person name="Barry K.W."/>
            <person name="Haridas S."/>
            <person name="Chen C."/>
            <person name="Bauer D."/>
            <person name="Andreopoulos W."/>
            <person name="Pangilinan J."/>
            <person name="LaButti K."/>
            <person name="Riley R."/>
            <person name="Lipzen A."/>
            <person name="Clum A."/>
            <person name="Drula E."/>
            <person name="Henrissat B."/>
            <person name="Kohler A."/>
            <person name="Grigoriev I.V."/>
            <person name="Martin F.M."/>
            <person name="Hacquard S."/>
        </authorList>
    </citation>
    <scope>NUCLEOTIDE SEQUENCE</scope>
    <source>
        <strain evidence="10">MPI-CAGE-CH-0230</strain>
    </source>
</reference>
<keyword evidence="2 4" id="KW-0813">Transport</keyword>
<dbReference type="GO" id="GO:0005794">
    <property type="term" value="C:Golgi apparatus"/>
    <property type="evidence" value="ECO:0007669"/>
    <property type="project" value="UniProtKB-UniRule"/>
</dbReference>
<dbReference type="Proteomes" id="UP000756346">
    <property type="component" value="Unassembled WGS sequence"/>
</dbReference>
<dbReference type="PIRSF" id="PIRSF037235">
    <property type="entry name" value="VPS13_fungi"/>
    <property type="match status" value="1"/>
</dbReference>
<feature type="domain" description="Vacuolar protein sorting-associated protein 13 VPS13 adaptor binding" evidence="8">
    <location>
        <begin position="1978"/>
        <end position="2556"/>
    </location>
</feature>
<feature type="compositionally biased region" description="Basic residues" evidence="5">
    <location>
        <begin position="863"/>
        <end position="872"/>
    </location>
</feature>
<organism evidence="10 11">
    <name type="scientific">Microdochium trichocladiopsis</name>
    <dbReference type="NCBI Taxonomy" id="1682393"/>
    <lineage>
        <taxon>Eukaryota</taxon>
        <taxon>Fungi</taxon>
        <taxon>Dikarya</taxon>
        <taxon>Ascomycota</taxon>
        <taxon>Pezizomycotina</taxon>
        <taxon>Sordariomycetes</taxon>
        <taxon>Xylariomycetidae</taxon>
        <taxon>Xylariales</taxon>
        <taxon>Microdochiaceae</taxon>
        <taxon>Microdochium</taxon>
    </lineage>
</organism>
<evidence type="ECO:0000259" key="7">
    <source>
        <dbReference type="Pfam" id="PF25033"/>
    </source>
</evidence>
<sequence length="3212" mass="360092">MLEGLVAGLLNRFLGMYVKNFDPTQLKVGIWSGDVKLRNLELRKEALDQLKLPINVMEGHLGELTIVIPWSNLRGAPVKVFIEDVFLLASPKEESAYNPEEEERRRHRVKMEKLDSAELLKERSQEGLSQEEQKKSQSFTESLVTKIVDNLQVTVKNIHVRYEDSISAPGHPFALGVTLGEFSAVSTDGEWKPTFIQNSSKSTHKLAKLEALAVYWNTDTTLLGPGRETDEHDDLLPHDELISKFKEMIGKGNDDATKDHQFILKPVSGQAKIELDKTGATNVPKFKGTLLFDEIGVVLDDDQYRDGLMMVDLFHYFIRHQEYKKLQPKNVTPKEDPRAWFKFAGDAVLAKIHERNRRWTWDYFRERRDDRIRYIELFKKKKANQQLSADESDDLNRLEMKLGYEDLRFWRSLARNQLRKENAEALRKHPPQDQQQQQGWLSWVWGSKPAAETTDSQENTQMTEEQRKELYEAIDWDEKAALADAVDVPRDTVKMELNTWLSTGSFTLRQSPHGTKTDLLSLHFDLFKAKALKRPDSILADLSLGGFRVNDGTTPDSLFKEIVRVKDAPEGEDSTRLSIGELEGSSHETFFDLQVEQNPLDGQGDFAVTAKLKPLEIVWNPNFVIGIVDFFKPPERHMESITALMESAGATVEGLRQQTRAGLEFALEEHKTFNAKLDLQAPLIIIPQSITTKRSTCLILDAGRINVDSELVDKATLKQVQDKQNQSYSEEDFKQLESLMYDRFIVKLTSTQVLIGPSIEETKRQLVEKDEELRMHVVEKINVDFVVALSILPKAPNLTKMKISGHMPVLHATVSDTKYKSLMRLIEVAIPKFGNQQQQKPAESTAAKPKRPRLLSSASSRSGRTRSHHRKSSSNPFFSQQTAIILEDDSDNDDEFEDAADGSSNQNLKLQQKNFEFKFSVDKLQGSLYKSDPDGEDPDKLLVDLVAESFDLHFYMRPFDMAAEVSLGSVTVDDFVENPSAEFKSIISSGDVEDRQKQTDLVHVKFTKVNRESPEFMSVYDGIDTNVNVAISTINVVVTRKTLLTLLDFILVTFTNNNNGAAPNNSAEQARITEADEAGDKVTIVEPPAETAQPEQGSMRVKVDLKAIRLILNNDGIRLATLSFTHADIGVFLSGKTMRVAAKLGDLTLVDDVNVGASENSSFRRLVAIQGDELADFRYETFDSSNTQTYPGYDSSIFLRAGSIKVNFLEEPFRKIVEFLVKFGKMQAIFNAARQAAANQAQQLQQSTSRFKFDVIVNTPIIVFPRALTADRHKRDYITAYLGEIYAQNKFVPLDDSENSEIAMKLSAGIRNIRLTSLCHYSKEESEELEMIDHVDLGFNIVYAEHTAGSKRPDTEIEGTMTDINLRLTQYQVQFLLEISRSVPAAFATNSEASNEEAERDVDERTLRRAKTMSSTMTGGEEQIADLSPELGSREDTWTKLDLVFSAHKIGLELISASEDKPVGNLDSASLSRFSLDDSKLKTRMLADGSLEAEFVIQSFTIFDSRAREGNKFKKIMTSSNKDVQQFMASLSMTGAEQRSMIAVVAVDSPRVIFALDYLFAIQNYVSTALKVEEPDPLIEESIDSTDVSDNESMQVVVPDNKSRSPAQDAKPTVPKEAPKMNISYRVNIVDAQIILIANPLSSSSEAIVLGTKQVLLAQQHSLTFNVSEVGMFLCRMDKFDTSRLRILDDFSIQASLDSSRPNMSSIGISIEPLILRLSLRDILLVLQIISKASEMSVNEEDSKPSASDQKAKQLRGDGLKQRTSSGHGSTIARKTGKGTKTARTGGTAAASNKASAQQPHDVVKRPLKHEELTASLEGIRVVLIGDLHELPILDMSIKGFTATAADWTSSLKAEAAVDMYVNVYNFAKSAWEPLIEPWQVGLGVAKEQSSGLLSVDVASKKTFDITVTTATIALASKSFDFLTQDQDVLGKPRGVEAPYKIRNYTGFDVAIQAKSQSNEDISAKLEDGEEAPWSFEHWEKMRENIMSENNTANSVSVHIEGSGFDTVKNIRLNREGEFLYSLRPKADNILHRLLVEIELGQDNIKYVTLRSPLSVENNTHISIELGVFDAQEGHLLKIEKIPPGQSRPAPVGAAYLKSLLVRPDSGFGYEWSSEPLWWRDLLKRPTRTLVCKGENNDPFYFQMNTIFDKGHFLTGKYPYMKLKLSPPVVLENLLPYDFKYAVYDKNAQRDWSNFLRKGGESPCHMIELSHLLLVSIDMQDTQFRASEYAIVNAPQQSDFRKESKLICKDEDGLPLSLRLHYVKVPDGGGAFKVTIYSPYVILNKTGLSINIRGKQFLQQAKRAAGESSLDRAAGRERTKALPFMFSFGSDDQRNRALLKIGDSEWSKPQSFDAIGSTSEIVLSSTQRDTEIHAGITVESGEGKYKLTKVVTLAPRFVVNNKLGEDIHLRQPGSSDFLTVESGSLHPLHFLQRAKEKQLMLCYSGVDNQWSSPFNISDVGTTHIKIAKAGQRQKLIRVEILLEDATIFLHLSLETKAWPFSMRNESDTEFTFYQADPNRISESHDGDGDRSGWRQIRYRLPPRSIMPYAWDFPSAKKKEVVLTAFGRERYVKLAEIGNQVPFKFPDSTGTQKIVDINVAADGPTQTLILSNFKVNKSLYRQKTMSGSTASANSSTTGGFVVKKQDDPATFQAHFRLNGVGISLINQQLKELAYITLRDIELKYNESRLHQGITTNIKWIQIDNQLYGGLFPMILYPAKVQQRAEDVELHPSLHVGIQRVKDDSFGVLYVKYFTVLLQEMTIELDEDFIYAVLDYSKVPGASWTEVQEDKLCDENIDVPEPKQEQSGQDIYFEALNIQPMQLNLSFMRTDRVSVDDKTSTRNPVMFLANVMTMAIGNINDAPIRMNALLIENARVSMPILIQLMSNHYSQEVLYQVHKIIGSADFLGNPVGLFNSISSGITDAFYEPYQGLLMSENPEDFGVGIAKGAASFVKNSVYGFSDSFSKFTGSVGKGLAAATLDKQFQDRRRITHARNRPKHALYGVTAGANSFFTSIASGLGGVARKPLEGAEQEGAVGFFKGVGKGFIGLATKPAVGVFDLASNVSEGIRNTTTVFDGSELDRVRLARFIPSDGIVRPYNQREALGQFWLKQVDNGKYFNEEYIAHLELPREDMVVMVTYSRILLIRSRRLTTEWDVPLKDIQTISKERTGLSVVFRGGQNGPFIPVGEESGRAFLYRMVAVAVEEFNRRFKGLE</sequence>
<evidence type="ECO:0000259" key="9">
    <source>
        <dbReference type="Pfam" id="PF25037"/>
    </source>
</evidence>
<feature type="region of interest" description="Disordered" evidence="5">
    <location>
        <begin position="834"/>
        <end position="876"/>
    </location>
</feature>
<keyword evidence="4" id="KW-0333">Golgi apparatus</keyword>
<dbReference type="Pfam" id="PF25033">
    <property type="entry name" value="VPS13_M"/>
    <property type="match status" value="1"/>
</dbReference>
<evidence type="ECO:0000256" key="5">
    <source>
        <dbReference type="SAM" id="MobiDB-lite"/>
    </source>
</evidence>
<feature type="region of interest" description="Disordered" evidence="5">
    <location>
        <begin position="1737"/>
        <end position="1807"/>
    </location>
</feature>
<dbReference type="Pfam" id="PF25036">
    <property type="entry name" value="VPS13_VAB"/>
    <property type="match status" value="1"/>
</dbReference>
<feature type="domain" description="Chorein N-terminal" evidence="6">
    <location>
        <begin position="1"/>
        <end position="919"/>
    </location>
</feature>
<dbReference type="GeneID" id="70189059"/>
<keyword evidence="11" id="KW-1185">Reference proteome</keyword>
<name>A0A9P8XZ89_9PEZI</name>
<keyword evidence="3 4" id="KW-0445">Lipid transport</keyword>
<evidence type="ECO:0000256" key="4">
    <source>
        <dbReference type="PIRNR" id="PIRNR037235"/>
    </source>
</evidence>
<dbReference type="GO" id="GO:0045324">
    <property type="term" value="P:late endosome to vacuole transport"/>
    <property type="evidence" value="ECO:0007669"/>
    <property type="project" value="UniProtKB-UniRule"/>
</dbReference>
<evidence type="ECO:0000256" key="1">
    <source>
        <dbReference type="ARBA" id="ARBA00006545"/>
    </source>
</evidence>
<evidence type="ECO:0000256" key="2">
    <source>
        <dbReference type="ARBA" id="ARBA00022448"/>
    </source>
</evidence>
<proteinExistence type="inferred from homology"/>
<dbReference type="InterPro" id="IPR017148">
    <property type="entry name" value="VPS13_fungi"/>
</dbReference>
<comment type="similarity">
    <text evidence="1 4">Belongs to the VPS13 family.</text>
</comment>
<feature type="compositionally biased region" description="Basic and acidic residues" evidence="5">
    <location>
        <begin position="1750"/>
        <end position="1761"/>
    </location>
</feature>
<evidence type="ECO:0000259" key="6">
    <source>
        <dbReference type="Pfam" id="PF12624"/>
    </source>
</evidence>
<dbReference type="InterPro" id="IPR026854">
    <property type="entry name" value="VPS13_N"/>
</dbReference>
<evidence type="ECO:0000256" key="3">
    <source>
        <dbReference type="ARBA" id="ARBA00023055"/>
    </source>
</evidence>
<feature type="region of interest" description="Disordered" evidence="5">
    <location>
        <begin position="1590"/>
        <end position="1615"/>
    </location>
</feature>
<dbReference type="GO" id="GO:0045053">
    <property type="term" value="P:protein retention in Golgi apparatus"/>
    <property type="evidence" value="ECO:0007669"/>
    <property type="project" value="UniProtKB-UniRule"/>
</dbReference>
<dbReference type="InterPro" id="IPR009543">
    <property type="entry name" value="VPS13_VAB"/>
</dbReference>
<dbReference type="EMBL" id="JAGTJQ010000010">
    <property type="protein sequence ID" value="KAH7021278.1"/>
    <property type="molecule type" value="Genomic_DNA"/>
</dbReference>
<dbReference type="PANTHER" id="PTHR16166">
    <property type="entry name" value="VACUOLAR PROTEIN SORTING-ASSOCIATED PROTEIN VPS13"/>
    <property type="match status" value="1"/>
</dbReference>
<dbReference type="PANTHER" id="PTHR16166:SF93">
    <property type="entry name" value="INTERMEMBRANE LIPID TRANSFER PROTEIN VPS13"/>
    <property type="match status" value="1"/>
</dbReference>
<dbReference type="GO" id="GO:0006623">
    <property type="term" value="P:protein targeting to vacuole"/>
    <property type="evidence" value="ECO:0007669"/>
    <property type="project" value="TreeGrafter"/>
</dbReference>
<dbReference type="InterPro" id="IPR056748">
    <property type="entry name" value="VPS13-like_C"/>
</dbReference>
<comment type="function">
    <text evidence="4">Mediates the transfer of lipids between membranes at organelle contact sites. May play a role in mitochondrial lipid homeostasis.</text>
</comment>
<evidence type="ECO:0000259" key="8">
    <source>
        <dbReference type="Pfam" id="PF25036"/>
    </source>
</evidence>
<dbReference type="GO" id="GO:0006869">
    <property type="term" value="P:lipid transport"/>
    <property type="evidence" value="ECO:0007669"/>
    <property type="project" value="UniProtKB-KW"/>
</dbReference>
<feature type="domain" description="VPS13-like middle region" evidence="7">
    <location>
        <begin position="1119"/>
        <end position="1963"/>
    </location>
</feature>
<protein>
    <recommendedName>
        <fullName evidence="4">Vacuolar protein sorting-associated protein</fullName>
    </recommendedName>
</protein>
<dbReference type="Pfam" id="PF12624">
    <property type="entry name" value="VPS13_N"/>
    <property type="match status" value="1"/>
</dbReference>